<dbReference type="Pfam" id="PF06202">
    <property type="entry name" value="GDE_C"/>
    <property type="match status" value="1"/>
</dbReference>
<feature type="domain" description="Glycogen debranching enzyme bacterial and archaeal type N-terminal" evidence="2">
    <location>
        <begin position="17"/>
        <end position="234"/>
    </location>
</feature>
<dbReference type="NCBIfam" id="TIGR01561">
    <property type="entry name" value="gde_arch"/>
    <property type="match status" value="1"/>
</dbReference>
<sequence>MKFGKSILGNYEEGTNREFLVSNGIGGFSSGCINGNFARRYHGLLISSLLPPLDRYLYFHKIEENIDGIDISTYKIFEDTEKINKGYIYQLSFEQNPFPKFKYSVNGNIFEKEIFMITGKNSVIVKYKLKVSSKSTVNAKFNLFFNYRDTHKMNTTEIEKYSVKKEPDFLSLKIEDNNVPIYIYSNKIDKFNTNMELRNNIVYDIEQDERGDKSFDSSVSIGEISCKMKENDEIYIVVSNEKINNINLDELYKKEIKRIEKLKKDTSKNNNILQDLSVAADSFIVYRKGTNGKTILAGYPWFGDWGRDTMIALPGLTLSTNRFEDAKSILKTFAKYCDKGMLPNKFPDWEGEELYYNTIDASLWIFYAVYKFLEYTKEYDFIKNEIYPALKNIIQFHIDGTRYNIKADEKDGLISGGDENTQLTWMDVAYKGWAVTPRYGKAVEINALWYNALKIMEDLSDKFNKNNDVYKLYSKKVEENYEKVFWNEKSNCLYDYIDNNNIKNEDIRPNQIFAVSLPYTVLSKEKEKQIVDLVLNKLYTPHGLKSLSSNNEKYIGIYKGSLFERDSSYHQGTVWSWPLGHFITAYNKVYNDKEKIKLLLDGIIEHFYQEGCVNNISEIFDGDSPNLARGCFAQAWSVAEIIRVMKEELNEE</sequence>
<evidence type="ECO:0000313" key="3">
    <source>
        <dbReference type="EMBL" id="BDU50438.1"/>
    </source>
</evidence>
<dbReference type="InterPro" id="IPR010401">
    <property type="entry name" value="AGL/Gdb1"/>
</dbReference>
<dbReference type="InterPro" id="IPR006451">
    <property type="entry name" value="Glycogen_debranch_arc"/>
</dbReference>
<organism evidence="3 4">
    <name type="scientific">Haliovirga abyssi</name>
    <dbReference type="NCBI Taxonomy" id="2996794"/>
    <lineage>
        <taxon>Bacteria</taxon>
        <taxon>Fusobacteriati</taxon>
        <taxon>Fusobacteriota</taxon>
        <taxon>Fusobacteriia</taxon>
        <taxon>Fusobacteriales</taxon>
        <taxon>Haliovirgaceae</taxon>
        <taxon>Haliovirga</taxon>
    </lineage>
</organism>
<name>A0AAU9DE23_9FUSO</name>
<dbReference type="Gene3D" id="1.50.10.10">
    <property type="match status" value="1"/>
</dbReference>
<evidence type="ECO:0000259" key="2">
    <source>
        <dbReference type="Pfam" id="PF12439"/>
    </source>
</evidence>
<dbReference type="Pfam" id="PF12439">
    <property type="entry name" value="GDE_N"/>
    <property type="match status" value="1"/>
</dbReference>
<evidence type="ECO:0000259" key="1">
    <source>
        <dbReference type="Pfam" id="PF06202"/>
    </source>
</evidence>
<dbReference type="InterPro" id="IPR012341">
    <property type="entry name" value="6hp_glycosidase-like_sf"/>
</dbReference>
<evidence type="ECO:0000313" key="4">
    <source>
        <dbReference type="Proteomes" id="UP001321582"/>
    </source>
</evidence>
<dbReference type="RefSeq" id="WP_307905367.1">
    <property type="nucleotide sequence ID" value="NZ_AP027059.1"/>
</dbReference>
<dbReference type="InterPro" id="IPR008928">
    <property type="entry name" value="6-hairpin_glycosidase_sf"/>
</dbReference>
<dbReference type="FunFam" id="1.50.10.10:FF:000073">
    <property type="entry name" value="Glycogen debranching enzyme, hypothetical (TreX-like)"/>
    <property type="match status" value="1"/>
</dbReference>
<dbReference type="GO" id="GO:0004134">
    <property type="term" value="F:4-alpha-glucanotransferase activity"/>
    <property type="evidence" value="ECO:0007669"/>
    <property type="project" value="InterPro"/>
</dbReference>
<gene>
    <name evidence="3" type="ORF">HLVA_10070</name>
</gene>
<dbReference type="PANTHER" id="PTHR10569">
    <property type="entry name" value="GLYCOGEN DEBRANCHING ENZYME"/>
    <property type="match status" value="1"/>
</dbReference>
<dbReference type="GO" id="GO:0005980">
    <property type="term" value="P:glycogen catabolic process"/>
    <property type="evidence" value="ECO:0007669"/>
    <property type="project" value="InterPro"/>
</dbReference>
<dbReference type="InterPro" id="IPR032790">
    <property type="entry name" value="GDE_C"/>
</dbReference>
<proteinExistence type="predicted"/>
<keyword evidence="4" id="KW-1185">Reference proteome</keyword>
<dbReference type="SUPFAM" id="SSF48208">
    <property type="entry name" value="Six-hairpin glycosidases"/>
    <property type="match status" value="1"/>
</dbReference>
<dbReference type="GO" id="GO:0004135">
    <property type="term" value="F:amylo-alpha-1,6-glucosidase activity"/>
    <property type="evidence" value="ECO:0007669"/>
    <property type="project" value="InterPro"/>
</dbReference>
<dbReference type="EMBL" id="AP027059">
    <property type="protein sequence ID" value="BDU50438.1"/>
    <property type="molecule type" value="Genomic_DNA"/>
</dbReference>
<dbReference type="InterPro" id="IPR024742">
    <property type="entry name" value="Glycogen_debranch_N"/>
</dbReference>
<dbReference type="Proteomes" id="UP001321582">
    <property type="component" value="Chromosome"/>
</dbReference>
<accession>A0AAU9DE23</accession>
<dbReference type="KEGG" id="haby:HLVA_10070"/>
<dbReference type="PANTHER" id="PTHR10569:SF2">
    <property type="entry name" value="GLYCOGEN DEBRANCHING ENZYME"/>
    <property type="match status" value="1"/>
</dbReference>
<dbReference type="AlphaFoldDB" id="A0AAU9DE23"/>
<protein>
    <submittedName>
        <fullName evidence="3">Glycogen debranching protein</fullName>
    </submittedName>
</protein>
<reference evidence="3 4" key="1">
    <citation type="submission" date="2022-11" db="EMBL/GenBank/DDBJ databases">
        <title>Haliovirga abyssi gen. nov., sp. nov., a mesophilic fermentative bacterium isolated from the Iheya North hydrothermal field and the proposal of Haliovirgaceae fam. nov.</title>
        <authorList>
            <person name="Miyazaki U."/>
            <person name="Tame A."/>
            <person name="Miyazaki J."/>
            <person name="Takai K."/>
            <person name="Sawayama S."/>
            <person name="Kitajima M."/>
            <person name="Okamoto A."/>
            <person name="Nakagawa S."/>
        </authorList>
    </citation>
    <scope>NUCLEOTIDE SEQUENCE [LARGE SCALE GENOMIC DNA]</scope>
    <source>
        <strain evidence="3 4">IC12</strain>
    </source>
</reference>
<dbReference type="PROSITE" id="PS51257">
    <property type="entry name" value="PROKAR_LIPOPROTEIN"/>
    <property type="match status" value="1"/>
</dbReference>
<feature type="domain" description="Glycogen debranching enzyme C-terminal" evidence="1">
    <location>
        <begin position="279"/>
        <end position="643"/>
    </location>
</feature>